<evidence type="ECO:0000313" key="1">
    <source>
        <dbReference type="EMBL" id="KAA6304641.1"/>
    </source>
</evidence>
<dbReference type="SUPFAM" id="SSF56935">
    <property type="entry name" value="Porins"/>
    <property type="match status" value="1"/>
</dbReference>
<name>A0A5J4P7H1_9ZZZZ</name>
<sequence length="180" mass="20092">LLAGYTTQKSTVEYSTATSNDYANESLGHHNLAGGSIAISPTSGGAESVLNSWLGRVNYSLFERYNFTATIRADGSSRFAQNKRWGYFPSIGAAWNINEESFYNKSSVVNTLKLRLSAGTVGNQEIGDYRYEDYYSPSKYSFAGKTVIAYARSNRANPDLKWENTSQYNVRLDIGVWTKR</sequence>
<dbReference type="AlphaFoldDB" id="A0A5J4P7H1"/>
<feature type="non-terminal residue" evidence="1">
    <location>
        <position position="180"/>
    </location>
</feature>
<reference evidence="1" key="1">
    <citation type="submission" date="2019-03" db="EMBL/GenBank/DDBJ databases">
        <title>Single cell metagenomics reveals metabolic interactions within the superorganism composed of flagellate Streblomastix strix and complex community of Bacteroidetes bacteria on its surface.</title>
        <authorList>
            <person name="Treitli S.C."/>
            <person name="Kolisko M."/>
            <person name="Husnik F."/>
            <person name="Keeling P."/>
            <person name="Hampl V."/>
        </authorList>
    </citation>
    <scope>NUCLEOTIDE SEQUENCE</scope>
    <source>
        <strain evidence="1">STM</strain>
    </source>
</reference>
<proteinExistence type="predicted"/>
<feature type="non-terminal residue" evidence="1">
    <location>
        <position position="1"/>
    </location>
</feature>
<keyword evidence="1" id="KW-0675">Receptor</keyword>
<accession>A0A5J4P7H1</accession>
<protein>
    <submittedName>
        <fullName evidence="1">TonB-dependent receptor SusC</fullName>
    </submittedName>
</protein>
<dbReference type="EMBL" id="SNRY01011348">
    <property type="protein sequence ID" value="KAA6304641.1"/>
    <property type="molecule type" value="Genomic_DNA"/>
</dbReference>
<gene>
    <name evidence="1" type="ORF">EZS27_043711</name>
</gene>
<organism evidence="1">
    <name type="scientific">termite gut metagenome</name>
    <dbReference type="NCBI Taxonomy" id="433724"/>
    <lineage>
        <taxon>unclassified sequences</taxon>
        <taxon>metagenomes</taxon>
        <taxon>organismal metagenomes</taxon>
    </lineage>
</organism>
<comment type="caution">
    <text evidence="1">The sequence shown here is derived from an EMBL/GenBank/DDBJ whole genome shotgun (WGS) entry which is preliminary data.</text>
</comment>